<dbReference type="EMBL" id="CP054139">
    <property type="protein sequence ID" value="QKJ28900.1"/>
    <property type="molecule type" value="Genomic_DNA"/>
</dbReference>
<evidence type="ECO:0000259" key="2">
    <source>
        <dbReference type="Pfam" id="PF19780"/>
    </source>
</evidence>
<feature type="signal peptide" evidence="1">
    <location>
        <begin position="1"/>
        <end position="21"/>
    </location>
</feature>
<proteinExistence type="predicted"/>
<keyword evidence="4" id="KW-1185">Reference proteome</keyword>
<reference evidence="3 4" key="1">
    <citation type="submission" date="2020-05" db="EMBL/GenBank/DDBJ databases">
        <title>Mucilaginibacter mali sp. nov.</title>
        <authorList>
            <person name="Kim H.S."/>
            <person name="Lee K.C."/>
            <person name="Suh M.K."/>
            <person name="Kim J.-S."/>
            <person name="Han K.-I."/>
            <person name="Eom M.K."/>
            <person name="Shin Y.K."/>
            <person name="Lee J.-S."/>
        </authorList>
    </citation>
    <scope>NUCLEOTIDE SEQUENCE [LARGE SCALE GENOMIC DNA]</scope>
    <source>
        <strain evidence="3 4">G2-14</strain>
    </source>
</reference>
<organism evidence="3 4">
    <name type="scientific">Mucilaginibacter mali</name>
    <dbReference type="NCBI Taxonomy" id="2740462"/>
    <lineage>
        <taxon>Bacteria</taxon>
        <taxon>Pseudomonadati</taxon>
        <taxon>Bacteroidota</taxon>
        <taxon>Sphingobacteriia</taxon>
        <taxon>Sphingobacteriales</taxon>
        <taxon>Sphingobacteriaceae</taxon>
        <taxon>Mucilaginibacter</taxon>
    </lineage>
</organism>
<sequence length="158" mass="18187">MKYFCLLAALFLLAAFTPIVQQDTFKPLHQLTGGTWKMKSAKGYYICEQWRKTNDTELSGRGFRVSGTDTTVEENVQLTMKDGYIFYIPTVNGQNEGKPVPFKLISSYKGVYTFSNPDHDYPQVVAYQFVSKDSINAWIDGNIQGNRKRVDFHYKRMN</sequence>
<accession>A0A7D4UNF0</accession>
<evidence type="ECO:0000313" key="3">
    <source>
        <dbReference type="EMBL" id="QKJ28900.1"/>
    </source>
</evidence>
<dbReference type="Pfam" id="PF19780">
    <property type="entry name" value="DUF6265"/>
    <property type="match status" value="1"/>
</dbReference>
<keyword evidence="1" id="KW-0732">Signal</keyword>
<gene>
    <name evidence="3" type="ORF">HQ865_03730</name>
</gene>
<dbReference type="Proteomes" id="UP000505355">
    <property type="component" value="Chromosome"/>
</dbReference>
<dbReference type="AlphaFoldDB" id="A0A7D4UNF0"/>
<evidence type="ECO:0000313" key="4">
    <source>
        <dbReference type="Proteomes" id="UP000505355"/>
    </source>
</evidence>
<protein>
    <recommendedName>
        <fullName evidence="2">DUF6265 domain-containing protein</fullName>
    </recommendedName>
</protein>
<feature type="chain" id="PRO_5028976888" description="DUF6265 domain-containing protein" evidence="1">
    <location>
        <begin position="22"/>
        <end position="158"/>
    </location>
</feature>
<feature type="domain" description="DUF6265" evidence="2">
    <location>
        <begin position="34"/>
        <end position="140"/>
    </location>
</feature>
<dbReference type="InterPro" id="IPR046232">
    <property type="entry name" value="DUF6265"/>
</dbReference>
<name>A0A7D4UNF0_9SPHI</name>
<dbReference type="RefSeq" id="WP_173413598.1">
    <property type="nucleotide sequence ID" value="NZ_CP054139.1"/>
</dbReference>
<dbReference type="KEGG" id="mmab:HQ865_03730"/>
<evidence type="ECO:0000256" key="1">
    <source>
        <dbReference type="SAM" id="SignalP"/>
    </source>
</evidence>